<dbReference type="EMBL" id="PVNL01000133">
    <property type="protein sequence ID" value="PRP96944.1"/>
    <property type="molecule type" value="Genomic_DNA"/>
</dbReference>
<evidence type="ECO:0000256" key="2">
    <source>
        <dbReference type="ARBA" id="ARBA00022801"/>
    </source>
</evidence>
<keyword evidence="2 4" id="KW-0378">Hydrolase</keyword>
<dbReference type="InterPro" id="IPR050300">
    <property type="entry name" value="GDXG_lipolytic_enzyme"/>
</dbReference>
<sequence length="275" mass="29222">MALDRPVSEQREAFTQLLELTQIGMPDHQVEPRELGGVACLRLTPRALQTTREIIYVHGGGYSLGSPHTHRPLVARVAHQVGAAATLPSYRLAPEHPCPAGLDDVLAVWRALPRSTQAQAILAGDSAGGGLALAVAMALRDARDQLPAGLVLLSPWTDLSLSGASIDALAEHEVLLQRPGLELMAGRYAGSLSREDPRVSPLFGRFEGLPPTLIQAGGHEVLLDDARRAADNALAAGVAVELQIYENQVHVFQATPMLEAAAVAIKAIAHWIATL</sequence>
<dbReference type="InterPro" id="IPR029058">
    <property type="entry name" value="AB_hydrolase_fold"/>
</dbReference>
<proteinExistence type="inferred from homology"/>
<protein>
    <submittedName>
        <fullName evidence="4">Monoterpene epsilon-lactone hydrolase</fullName>
        <ecNumber evidence="4">3.1.1.83</ecNumber>
    </submittedName>
</protein>
<dbReference type="GO" id="GO:0016787">
    <property type="term" value="F:hydrolase activity"/>
    <property type="evidence" value="ECO:0007669"/>
    <property type="project" value="UniProtKB-KW"/>
</dbReference>
<evidence type="ECO:0000259" key="3">
    <source>
        <dbReference type="Pfam" id="PF07859"/>
    </source>
</evidence>
<evidence type="ECO:0000313" key="4">
    <source>
        <dbReference type="EMBL" id="PRP96944.1"/>
    </source>
</evidence>
<accession>A0A2S9XVT0</accession>
<organism evidence="4 5">
    <name type="scientific">Enhygromyxa salina</name>
    <dbReference type="NCBI Taxonomy" id="215803"/>
    <lineage>
        <taxon>Bacteria</taxon>
        <taxon>Pseudomonadati</taxon>
        <taxon>Myxococcota</taxon>
        <taxon>Polyangia</taxon>
        <taxon>Nannocystales</taxon>
        <taxon>Nannocystaceae</taxon>
        <taxon>Enhygromyxa</taxon>
    </lineage>
</organism>
<dbReference type="InterPro" id="IPR013094">
    <property type="entry name" value="AB_hydrolase_3"/>
</dbReference>
<dbReference type="Proteomes" id="UP000238823">
    <property type="component" value="Unassembled WGS sequence"/>
</dbReference>
<dbReference type="EC" id="3.1.1.83" evidence="4"/>
<dbReference type="PANTHER" id="PTHR48081:SF8">
    <property type="entry name" value="ALPHA_BETA HYDROLASE FOLD-3 DOMAIN-CONTAINING PROTEIN-RELATED"/>
    <property type="match status" value="1"/>
</dbReference>
<reference evidence="4 5" key="1">
    <citation type="submission" date="2018-03" db="EMBL/GenBank/DDBJ databases">
        <title>Draft Genome Sequences of the Obligatory Marine Myxobacteria Enhygromyxa salina SWB007.</title>
        <authorList>
            <person name="Poehlein A."/>
            <person name="Moghaddam J.A."/>
            <person name="Harms H."/>
            <person name="Alanjari M."/>
            <person name="Koenig G.M."/>
            <person name="Daniel R."/>
            <person name="Schaeberle T.F."/>
        </authorList>
    </citation>
    <scope>NUCLEOTIDE SEQUENCE [LARGE SCALE GENOMIC DNA]</scope>
    <source>
        <strain evidence="4 5">SWB007</strain>
    </source>
</reference>
<dbReference type="Gene3D" id="3.40.50.1820">
    <property type="entry name" value="alpha/beta hydrolase"/>
    <property type="match status" value="1"/>
</dbReference>
<comment type="caution">
    <text evidence="4">The sequence shown here is derived from an EMBL/GenBank/DDBJ whole genome shotgun (WGS) entry which is preliminary data.</text>
</comment>
<name>A0A2S9XVT0_9BACT</name>
<dbReference type="PANTHER" id="PTHR48081">
    <property type="entry name" value="AB HYDROLASE SUPERFAMILY PROTEIN C4A8.06C"/>
    <property type="match status" value="1"/>
</dbReference>
<dbReference type="Pfam" id="PF07859">
    <property type="entry name" value="Abhydrolase_3"/>
    <property type="match status" value="1"/>
</dbReference>
<comment type="similarity">
    <text evidence="1">Belongs to the 'GDXG' lipolytic enzyme family.</text>
</comment>
<gene>
    <name evidence="4" type="primary">mlhB_2</name>
    <name evidence="4" type="ORF">ENSA7_67750</name>
</gene>
<evidence type="ECO:0000256" key="1">
    <source>
        <dbReference type="ARBA" id="ARBA00010515"/>
    </source>
</evidence>
<dbReference type="PROSITE" id="PS01173">
    <property type="entry name" value="LIPASE_GDXG_HIS"/>
    <property type="match status" value="1"/>
</dbReference>
<dbReference type="AlphaFoldDB" id="A0A2S9XVT0"/>
<dbReference type="InterPro" id="IPR002168">
    <property type="entry name" value="Lipase_GDXG_HIS_AS"/>
</dbReference>
<dbReference type="SUPFAM" id="SSF53474">
    <property type="entry name" value="alpha/beta-Hydrolases"/>
    <property type="match status" value="1"/>
</dbReference>
<feature type="domain" description="Alpha/beta hydrolase fold-3" evidence="3">
    <location>
        <begin position="54"/>
        <end position="253"/>
    </location>
</feature>
<evidence type="ECO:0000313" key="5">
    <source>
        <dbReference type="Proteomes" id="UP000238823"/>
    </source>
</evidence>